<organism evidence="2 3">
    <name type="scientific">Cellulomonas hominis</name>
    <dbReference type="NCBI Taxonomy" id="156981"/>
    <lineage>
        <taxon>Bacteria</taxon>
        <taxon>Bacillati</taxon>
        <taxon>Actinomycetota</taxon>
        <taxon>Actinomycetes</taxon>
        <taxon>Micrococcales</taxon>
        <taxon>Cellulomonadaceae</taxon>
        <taxon>Cellulomonas</taxon>
    </lineage>
</organism>
<feature type="region of interest" description="Disordered" evidence="1">
    <location>
        <begin position="1"/>
        <end position="35"/>
    </location>
</feature>
<proteinExistence type="predicted"/>
<comment type="caution">
    <text evidence="2">The sequence shown here is derived from an EMBL/GenBank/DDBJ whole genome shotgun (WGS) entry which is preliminary data.</text>
</comment>
<dbReference type="AlphaFoldDB" id="A0A511FBL5"/>
<evidence type="ECO:0000313" key="3">
    <source>
        <dbReference type="Proteomes" id="UP000321723"/>
    </source>
</evidence>
<feature type="compositionally biased region" description="Basic and acidic residues" evidence="1">
    <location>
        <begin position="21"/>
        <end position="35"/>
    </location>
</feature>
<feature type="compositionally biased region" description="Basic and acidic residues" evidence="1">
    <location>
        <begin position="1"/>
        <end position="13"/>
    </location>
</feature>
<dbReference type="EMBL" id="BJVQ01000019">
    <property type="protein sequence ID" value="GEL46583.1"/>
    <property type="molecule type" value="Genomic_DNA"/>
</dbReference>
<reference evidence="2 3" key="1">
    <citation type="submission" date="2019-07" db="EMBL/GenBank/DDBJ databases">
        <title>Whole genome shotgun sequence of Cellulomonas hominis NBRC 16055.</title>
        <authorList>
            <person name="Hosoyama A."/>
            <person name="Uohara A."/>
            <person name="Ohji S."/>
            <person name="Ichikawa N."/>
        </authorList>
    </citation>
    <scope>NUCLEOTIDE SEQUENCE [LARGE SCALE GENOMIC DNA]</scope>
    <source>
        <strain evidence="2 3">NBRC 16055</strain>
    </source>
</reference>
<dbReference type="Proteomes" id="UP000321723">
    <property type="component" value="Unassembled WGS sequence"/>
</dbReference>
<accession>A0A511FBL5</accession>
<gene>
    <name evidence="2" type="ORF">CHO01_16990</name>
</gene>
<protein>
    <submittedName>
        <fullName evidence="2">Uncharacterized protein</fullName>
    </submittedName>
</protein>
<keyword evidence="3" id="KW-1185">Reference proteome</keyword>
<evidence type="ECO:0000256" key="1">
    <source>
        <dbReference type="SAM" id="MobiDB-lite"/>
    </source>
</evidence>
<sequence>MAQREHGDGRGQSEDESGVDGGDRDADHFLGVEPVPHDVQRGSVCVKHCREVRPGSEPERWGDTGTHPCWMCGARPPFSR</sequence>
<name>A0A511FBL5_9CELL</name>
<evidence type="ECO:0000313" key="2">
    <source>
        <dbReference type="EMBL" id="GEL46583.1"/>
    </source>
</evidence>